<comment type="caution">
    <text evidence="8">The sequence shown here is derived from an EMBL/GenBank/DDBJ whole genome shotgun (WGS) entry which is preliminary data.</text>
</comment>
<dbReference type="GO" id="GO:0005436">
    <property type="term" value="F:sodium:phosphate symporter activity"/>
    <property type="evidence" value="ECO:0007669"/>
    <property type="project" value="InterPro"/>
</dbReference>
<feature type="transmembrane region" description="Helical" evidence="6">
    <location>
        <begin position="82"/>
        <end position="101"/>
    </location>
</feature>
<dbReference type="PANTHER" id="PTHR10010:SF46">
    <property type="entry name" value="SODIUM-DEPENDENT PHOSPHATE TRANSPORT PROTEIN 2B"/>
    <property type="match status" value="1"/>
</dbReference>
<keyword evidence="3 6" id="KW-0812">Transmembrane</keyword>
<evidence type="ECO:0000256" key="6">
    <source>
        <dbReference type="SAM" id="Phobius"/>
    </source>
</evidence>
<keyword evidence="2" id="KW-1003">Cell membrane</keyword>
<dbReference type="OrthoDB" id="9763003at2"/>
<dbReference type="PANTHER" id="PTHR10010">
    <property type="entry name" value="SOLUTE CARRIER FAMILY 34 SODIUM PHOSPHATE , MEMBER 2-RELATED"/>
    <property type="match status" value="1"/>
</dbReference>
<feature type="transmembrane region" description="Helical" evidence="6">
    <location>
        <begin position="48"/>
        <end position="70"/>
    </location>
</feature>
<feature type="domain" description="PhoU" evidence="7">
    <location>
        <begin position="339"/>
        <end position="425"/>
    </location>
</feature>
<dbReference type="NCBIfam" id="NF037997">
    <property type="entry name" value="Na_Pi_symport"/>
    <property type="match status" value="1"/>
</dbReference>
<evidence type="ECO:0000256" key="5">
    <source>
        <dbReference type="ARBA" id="ARBA00023136"/>
    </source>
</evidence>
<dbReference type="SUPFAM" id="SSF109755">
    <property type="entry name" value="PhoU-like"/>
    <property type="match status" value="1"/>
</dbReference>
<feature type="transmembrane region" description="Helical" evidence="6">
    <location>
        <begin position="173"/>
        <end position="197"/>
    </location>
</feature>
<feature type="domain" description="PhoU" evidence="7">
    <location>
        <begin position="444"/>
        <end position="527"/>
    </location>
</feature>
<dbReference type="InterPro" id="IPR003841">
    <property type="entry name" value="Na/Pi_transpt"/>
</dbReference>
<feature type="transmembrane region" description="Helical" evidence="6">
    <location>
        <begin position="240"/>
        <end position="258"/>
    </location>
</feature>
<evidence type="ECO:0000313" key="9">
    <source>
        <dbReference type="Proteomes" id="UP000005273"/>
    </source>
</evidence>
<protein>
    <submittedName>
        <fullName evidence="8">Na/Pi-cotransporter II-like protein</fullName>
    </submittedName>
</protein>
<dbReference type="EMBL" id="ACJX03000001">
    <property type="protein sequence ID" value="KRT35660.1"/>
    <property type="molecule type" value="Genomic_DNA"/>
</dbReference>
<dbReference type="Pfam" id="PF02690">
    <property type="entry name" value="Na_Pi_cotrans"/>
    <property type="match status" value="2"/>
</dbReference>
<dbReference type="InterPro" id="IPR004633">
    <property type="entry name" value="NaPi_cotrn-rel/YqeW-like"/>
</dbReference>
<comment type="subcellular location">
    <subcellularLocation>
        <location evidence="1">Cell membrane</location>
        <topology evidence="1">Multi-pass membrane protein</topology>
    </subcellularLocation>
</comment>
<dbReference type="eggNOG" id="COG1283">
    <property type="taxonomic scope" value="Bacteria"/>
</dbReference>
<gene>
    <name evidence="8" type="ORF">HMPREF1705_02902</name>
</gene>
<evidence type="ECO:0000259" key="7">
    <source>
        <dbReference type="Pfam" id="PF01895"/>
    </source>
</evidence>
<keyword evidence="9" id="KW-1185">Reference proteome</keyword>
<name>A0A0T5XBB7_9BACT</name>
<reference evidence="9" key="1">
    <citation type="submission" date="2012-09" db="EMBL/GenBank/DDBJ databases">
        <authorList>
            <person name="Weinstock G."/>
            <person name="Sodergren E."/>
            <person name="Clifton S."/>
            <person name="Fulton L."/>
            <person name="Fulton B."/>
            <person name="Courtney L."/>
            <person name="Fronick C."/>
            <person name="Harrison M."/>
            <person name="Strong C."/>
            <person name="Farmer C."/>
            <person name="Delehaunty K."/>
            <person name="Markovic C."/>
            <person name="Hall O."/>
            <person name="Minx P."/>
            <person name="Tomlinson C."/>
            <person name="Mitreva M."/>
            <person name="Nelson J."/>
            <person name="Hou S."/>
            <person name="Wollam A."/>
            <person name="Pepin K.H."/>
            <person name="Johnson M."/>
            <person name="Bhonagiri V."/>
            <person name="Nash W.E."/>
            <person name="Suruliraj S."/>
            <person name="Warren W."/>
            <person name="Chinwalla A."/>
            <person name="Mardis E.R."/>
            <person name="Wilson R.K."/>
        </authorList>
    </citation>
    <scope>NUCLEOTIDE SEQUENCE [LARGE SCALE GENOMIC DNA]</scope>
    <source>
        <strain evidence="9">OS1</strain>
    </source>
</reference>
<dbReference type="Pfam" id="PF01895">
    <property type="entry name" value="PhoU"/>
    <property type="match status" value="2"/>
</dbReference>
<dbReference type="RefSeq" id="WP_009201635.1">
    <property type="nucleotide sequence ID" value="NZ_ACJX03000001.1"/>
</dbReference>
<dbReference type="InterPro" id="IPR026022">
    <property type="entry name" value="PhoU_dom"/>
</dbReference>
<evidence type="ECO:0000256" key="1">
    <source>
        <dbReference type="ARBA" id="ARBA00004651"/>
    </source>
</evidence>
<dbReference type="Gene3D" id="1.20.58.220">
    <property type="entry name" value="Phosphate transport system protein phou homolog 2, domain 2"/>
    <property type="match status" value="1"/>
</dbReference>
<feature type="transmembrane region" description="Helical" evidence="6">
    <location>
        <begin position="209"/>
        <end position="228"/>
    </location>
</feature>
<dbReference type="GO" id="GO:0044341">
    <property type="term" value="P:sodium-dependent phosphate transport"/>
    <property type="evidence" value="ECO:0007669"/>
    <property type="project" value="InterPro"/>
</dbReference>
<organism evidence="8 9">
    <name type="scientific">Acetomicrobium hydrogeniformans ATCC BAA-1850</name>
    <dbReference type="NCBI Taxonomy" id="592015"/>
    <lineage>
        <taxon>Bacteria</taxon>
        <taxon>Thermotogati</taxon>
        <taxon>Synergistota</taxon>
        <taxon>Synergistia</taxon>
        <taxon>Synergistales</taxon>
        <taxon>Acetomicrobiaceae</taxon>
        <taxon>Acetomicrobium</taxon>
    </lineage>
</organism>
<dbReference type="NCBIfam" id="TIGR00704">
    <property type="entry name" value="NaPi_cotrn_rel"/>
    <property type="match status" value="1"/>
</dbReference>
<dbReference type="InterPro" id="IPR038078">
    <property type="entry name" value="PhoU-like_sf"/>
</dbReference>
<dbReference type="AlphaFoldDB" id="A0A0T5XBB7"/>
<dbReference type="Proteomes" id="UP000005273">
    <property type="component" value="Unassembled WGS sequence"/>
</dbReference>
<evidence type="ECO:0000313" key="8">
    <source>
        <dbReference type="EMBL" id="KRT35660.1"/>
    </source>
</evidence>
<accession>A0A0T5XBB7</accession>
<evidence type="ECO:0000256" key="2">
    <source>
        <dbReference type="ARBA" id="ARBA00022475"/>
    </source>
</evidence>
<keyword evidence="4 6" id="KW-1133">Transmembrane helix</keyword>
<keyword evidence="5 6" id="KW-0472">Membrane</keyword>
<evidence type="ECO:0000256" key="3">
    <source>
        <dbReference type="ARBA" id="ARBA00022692"/>
    </source>
</evidence>
<proteinExistence type="predicted"/>
<sequence>METALVALGGIALFLYGMSKMGEGLQKIAGDRLRRFLEKLTSNRFSGVIVGIIVTAIIQSSSATSVMCVSFVNAGIMRLEQAIGVIMGANIGTTVTAQMVAFKLERTALPAIALGMALMLLGKRKSIKEGWADCFLGFGLLFLGLSIAGDAMSSLQSYAPFVNFLCIGQTHPLIGIIAGAALTTLLQSSSAMTGLLVALAARNVVDISAALPMVLGANIGTTSTALLASINTSLAARRTAYAHLLFNVIGVLIFLPFLKPLESAVARSGFDAARQIANAHTIFNVTTTLVLLPFAPRFINLVCKLIKGSEMTIEHGPKYLDAKLVSVPFMAVVQTQKEVARMANLCLDNLETAIAIFRGDPKADRKRFNNIEEVIDEIEEAISYYVAKIFQQDVNSAQAKILTSAISISADLERIGDHATAIAELADYREKHNLPFSQQAVEELDEMMNKAVESVKTVVEALEKDDKQKAASIIAMDDILDDLERTLRARHIKRLNQGICYPASGVVFLDMLSHLERIGDHAVNIAGEIMAS</sequence>
<dbReference type="STRING" id="592015.HMPREF1705_02902"/>
<evidence type="ECO:0000256" key="4">
    <source>
        <dbReference type="ARBA" id="ARBA00022989"/>
    </source>
</evidence>
<feature type="transmembrane region" description="Helical" evidence="6">
    <location>
        <begin position="134"/>
        <end position="153"/>
    </location>
</feature>
<dbReference type="GO" id="GO:0005886">
    <property type="term" value="C:plasma membrane"/>
    <property type="evidence" value="ECO:0007669"/>
    <property type="project" value="UniProtKB-SubCell"/>
</dbReference>